<dbReference type="Ensembl" id="ENSCINT00000031995.1">
    <property type="protein sequence ID" value="ENSCINP00000032621.1"/>
    <property type="gene ID" value="ENSCING00000019680.1"/>
</dbReference>
<dbReference type="InParanoid" id="H2XSI7"/>
<reference evidence="2" key="4">
    <citation type="submission" date="2025-09" db="UniProtKB">
        <authorList>
            <consortium name="Ensembl"/>
        </authorList>
    </citation>
    <scope>IDENTIFICATION</scope>
</reference>
<accession>H2XSI7</accession>
<sequence length="127" mass="14059">MSLRLREADSSMEMAELKQEISSLKVKLSETSRSQPNLTGCNGDSTDSSEIIHQLQRKVLKQQRMIDSLRSREGHMTASSSECSDDGDLLFDATITSRDSPLLIDTEGLTVMGDAELNLNKDILVLE</sequence>
<organism evidence="2 3">
    <name type="scientific">Ciona intestinalis</name>
    <name type="common">Transparent sea squirt</name>
    <name type="synonym">Ascidia intestinalis</name>
    <dbReference type="NCBI Taxonomy" id="7719"/>
    <lineage>
        <taxon>Eukaryota</taxon>
        <taxon>Metazoa</taxon>
        <taxon>Chordata</taxon>
        <taxon>Tunicata</taxon>
        <taxon>Ascidiacea</taxon>
        <taxon>Phlebobranchia</taxon>
        <taxon>Cionidae</taxon>
        <taxon>Ciona</taxon>
    </lineage>
</organism>
<reference evidence="3" key="1">
    <citation type="journal article" date="2002" name="Science">
        <title>The draft genome of Ciona intestinalis: insights into chordate and vertebrate origins.</title>
        <authorList>
            <person name="Dehal P."/>
            <person name="Satou Y."/>
            <person name="Campbell R.K."/>
            <person name="Chapman J."/>
            <person name="Degnan B."/>
            <person name="De Tomaso A."/>
            <person name="Davidson B."/>
            <person name="Di Gregorio A."/>
            <person name="Gelpke M."/>
            <person name="Goodstein D.M."/>
            <person name="Harafuji N."/>
            <person name="Hastings K.E."/>
            <person name="Ho I."/>
            <person name="Hotta K."/>
            <person name="Huang W."/>
            <person name="Kawashima T."/>
            <person name="Lemaire P."/>
            <person name="Martinez D."/>
            <person name="Meinertzhagen I.A."/>
            <person name="Necula S."/>
            <person name="Nonaka M."/>
            <person name="Putnam N."/>
            <person name="Rash S."/>
            <person name="Saiga H."/>
            <person name="Satake M."/>
            <person name="Terry A."/>
            <person name="Yamada L."/>
            <person name="Wang H.G."/>
            <person name="Awazu S."/>
            <person name="Azumi K."/>
            <person name="Boore J."/>
            <person name="Branno M."/>
            <person name="Chin-Bow S."/>
            <person name="DeSantis R."/>
            <person name="Doyle S."/>
            <person name="Francino P."/>
            <person name="Keys D.N."/>
            <person name="Haga S."/>
            <person name="Hayashi H."/>
            <person name="Hino K."/>
            <person name="Imai K.S."/>
            <person name="Inaba K."/>
            <person name="Kano S."/>
            <person name="Kobayashi K."/>
            <person name="Kobayashi M."/>
            <person name="Lee B.I."/>
            <person name="Makabe K.W."/>
            <person name="Manohar C."/>
            <person name="Matassi G."/>
            <person name="Medina M."/>
            <person name="Mochizuki Y."/>
            <person name="Mount S."/>
            <person name="Morishita T."/>
            <person name="Miura S."/>
            <person name="Nakayama A."/>
            <person name="Nishizaka S."/>
            <person name="Nomoto H."/>
            <person name="Ohta F."/>
            <person name="Oishi K."/>
            <person name="Rigoutsos I."/>
            <person name="Sano M."/>
            <person name="Sasaki A."/>
            <person name="Sasakura Y."/>
            <person name="Shoguchi E."/>
            <person name="Shin-i T."/>
            <person name="Spagnuolo A."/>
            <person name="Stainier D."/>
            <person name="Suzuki M.M."/>
            <person name="Tassy O."/>
            <person name="Takatori N."/>
            <person name="Tokuoka M."/>
            <person name="Yagi K."/>
            <person name="Yoshizaki F."/>
            <person name="Wada S."/>
            <person name="Zhang C."/>
            <person name="Hyatt P.D."/>
            <person name="Larimer F."/>
            <person name="Detter C."/>
            <person name="Doggett N."/>
            <person name="Glavina T."/>
            <person name="Hawkins T."/>
            <person name="Richardson P."/>
            <person name="Lucas S."/>
            <person name="Kohara Y."/>
            <person name="Levine M."/>
            <person name="Satoh N."/>
            <person name="Rokhsar D.S."/>
        </authorList>
    </citation>
    <scope>NUCLEOTIDE SEQUENCE [LARGE SCALE GENOMIC DNA]</scope>
</reference>
<evidence type="ECO:0000256" key="1">
    <source>
        <dbReference type="SAM" id="MobiDB-lite"/>
    </source>
</evidence>
<reference evidence="2" key="2">
    <citation type="journal article" date="2008" name="Genome Biol.">
        <title>Improved genome assembly and evidence-based global gene model set for the chordate Ciona intestinalis: new insight into intron and operon populations.</title>
        <authorList>
            <person name="Satou Y."/>
            <person name="Mineta K."/>
            <person name="Ogasawara M."/>
            <person name="Sasakura Y."/>
            <person name="Shoguchi E."/>
            <person name="Ueno K."/>
            <person name="Yamada L."/>
            <person name="Matsumoto J."/>
            <person name="Wasserscheid J."/>
            <person name="Dewar K."/>
            <person name="Wiley G.B."/>
            <person name="Macmil S.L."/>
            <person name="Roe B.A."/>
            <person name="Zeller R.W."/>
            <person name="Hastings K.E."/>
            <person name="Lemaire P."/>
            <person name="Lindquist E."/>
            <person name="Endo T."/>
            <person name="Hotta K."/>
            <person name="Inaba K."/>
        </authorList>
    </citation>
    <scope>NUCLEOTIDE SEQUENCE [LARGE SCALE GENOMIC DNA]</scope>
    <source>
        <strain evidence="2">wild type</strain>
    </source>
</reference>
<dbReference type="EMBL" id="EAAA01000699">
    <property type="status" value="NOT_ANNOTATED_CDS"/>
    <property type="molecule type" value="Genomic_DNA"/>
</dbReference>
<feature type="compositionally biased region" description="Polar residues" evidence="1">
    <location>
        <begin position="29"/>
        <end position="47"/>
    </location>
</feature>
<keyword evidence="3" id="KW-1185">Reference proteome</keyword>
<dbReference type="HOGENOM" id="CLU_1969742_0_0_1"/>
<feature type="region of interest" description="Disordered" evidence="1">
    <location>
        <begin position="28"/>
        <end position="47"/>
    </location>
</feature>
<protein>
    <submittedName>
        <fullName evidence="2">Uncharacterized protein</fullName>
    </submittedName>
</protein>
<reference evidence="2" key="3">
    <citation type="submission" date="2025-08" db="UniProtKB">
        <authorList>
            <consortium name="Ensembl"/>
        </authorList>
    </citation>
    <scope>IDENTIFICATION</scope>
</reference>
<name>H2XSI7_CIOIN</name>
<dbReference type="Proteomes" id="UP000008144">
    <property type="component" value="Chromosome 11"/>
</dbReference>
<evidence type="ECO:0000313" key="2">
    <source>
        <dbReference type="Ensembl" id="ENSCINP00000032621.1"/>
    </source>
</evidence>
<proteinExistence type="predicted"/>
<evidence type="ECO:0000313" key="3">
    <source>
        <dbReference type="Proteomes" id="UP000008144"/>
    </source>
</evidence>
<dbReference type="AlphaFoldDB" id="H2XSI7"/>